<dbReference type="EMBL" id="WNKV01000016">
    <property type="protein sequence ID" value="MTW18384.1"/>
    <property type="molecule type" value="Genomic_DNA"/>
</dbReference>
<feature type="region of interest" description="Disordered" evidence="1">
    <location>
        <begin position="100"/>
        <end position="121"/>
    </location>
</feature>
<accession>A0A9X4XQ44</accession>
<feature type="domain" description="Toprim" evidence="2">
    <location>
        <begin position="229"/>
        <end position="314"/>
    </location>
</feature>
<proteinExistence type="predicted"/>
<dbReference type="RefSeq" id="WP_155480837.1">
    <property type="nucleotide sequence ID" value="NZ_WNKV01000016.1"/>
</dbReference>
<dbReference type="InterPro" id="IPR034154">
    <property type="entry name" value="TOPRIM_DnaG/twinkle"/>
</dbReference>
<dbReference type="Pfam" id="PF13362">
    <property type="entry name" value="Toprim_3"/>
    <property type="match status" value="1"/>
</dbReference>
<gene>
    <name evidence="4" type="ORF">GJ689_19460</name>
</gene>
<dbReference type="Pfam" id="PF23639">
    <property type="entry name" value="DUF7146"/>
    <property type="match status" value="1"/>
</dbReference>
<feature type="compositionally biased region" description="Pro residues" evidence="1">
    <location>
        <begin position="103"/>
        <end position="112"/>
    </location>
</feature>
<evidence type="ECO:0000259" key="3">
    <source>
        <dbReference type="Pfam" id="PF23639"/>
    </source>
</evidence>
<organism evidence="4 5">
    <name type="scientific">Rhodoplanes serenus</name>
    <dbReference type="NCBI Taxonomy" id="200615"/>
    <lineage>
        <taxon>Bacteria</taxon>
        <taxon>Pseudomonadati</taxon>
        <taxon>Pseudomonadota</taxon>
        <taxon>Alphaproteobacteria</taxon>
        <taxon>Hyphomicrobiales</taxon>
        <taxon>Nitrobacteraceae</taxon>
        <taxon>Rhodoplanes</taxon>
    </lineage>
</organism>
<sequence length="342" mass="36664">MPGPAADLARRLARDAEAVCRHYLSNGRRQGRYWVVGDVENTPGRSLYVRLHGSDGGKGAAGKWTDAATGEHGDLLDLIARNCRLTEVPDVLDEARRFLNQPRPAPAPPLPQTPAGSPDSARRLFAMGRPIRGTLAEVYLRSRGIGDLGDLPALRFHPRCFHRATGNSPCETWPALLAAVTDLDGTITGVHRTWLARDGAGKATLATPRRAMGHLLGNGVRFGDAADVLVAGEGIETVLSIRCALPHMPMIAALSANQLAAVILSPTIRRLYVAQDDDAAGRRAAQTLRGRAEEVGVATAVLSPTKNDFNVDLRFLGPIGFAASLRRQLMPEDTTRFAAGRS</sequence>
<dbReference type="InterPro" id="IPR055570">
    <property type="entry name" value="DUF7146"/>
</dbReference>
<evidence type="ECO:0000313" key="5">
    <source>
        <dbReference type="Proteomes" id="UP000438991"/>
    </source>
</evidence>
<feature type="domain" description="DUF7146" evidence="3">
    <location>
        <begin position="116"/>
        <end position="222"/>
    </location>
</feature>
<evidence type="ECO:0000256" key="1">
    <source>
        <dbReference type="SAM" id="MobiDB-lite"/>
    </source>
</evidence>
<reference evidence="4 5" key="1">
    <citation type="submission" date="2019-11" db="EMBL/GenBank/DDBJ databases">
        <title>Whole-genome sequence of Rhodoplanes serenus DSM 18633, type strain.</title>
        <authorList>
            <person name="Kyndt J.A."/>
            <person name="Meyer T.E."/>
        </authorList>
    </citation>
    <scope>NUCLEOTIDE SEQUENCE [LARGE SCALE GENOMIC DNA]</scope>
    <source>
        <strain evidence="4 5">DSM 18633</strain>
    </source>
</reference>
<dbReference type="CDD" id="cd01029">
    <property type="entry name" value="TOPRIM_primases"/>
    <property type="match status" value="1"/>
</dbReference>
<evidence type="ECO:0000259" key="2">
    <source>
        <dbReference type="Pfam" id="PF13362"/>
    </source>
</evidence>
<evidence type="ECO:0000313" key="4">
    <source>
        <dbReference type="EMBL" id="MTW18384.1"/>
    </source>
</evidence>
<protein>
    <submittedName>
        <fullName evidence="4">DNA primase</fullName>
    </submittedName>
</protein>
<name>A0A9X4XQ44_9BRAD</name>
<dbReference type="Proteomes" id="UP000438991">
    <property type="component" value="Unassembled WGS sequence"/>
</dbReference>
<dbReference type="InterPro" id="IPR006171">
    <property type="entry name" value="TOPRIM_dom"/>
</dbReference>
<comment type="caution">
    <text evidence="4">The sequence shown here is derived from an EMBL/GenBank/DDBJ whole genome shotgun (WGS) entry which is preliminary data.</text>
</comment>
<dbReference type="AlphaFoldDB" id="A0A9X4XQ44"/>